<keyword evidence="6" id="KW-0720">Serine protease</keyword>
<keyword evidence="3 6" id="KW-0645">Protease</keyword>
<dbReference type="EC" id="3.4.14.-" evidence="6"/>
<dbReference type="AlphaFoldDB" id="A0A1Y1SAW4"/>
<feature type="signal peptide" evidence="6">
    <location>
        <begin position="1"/>
        <end position="23"/>
    </location>
</feature>
<dbReference type="InterPro" id="IPR043504">
    <property type="entry name" value="Peptidase_S1_PA_chymotrypsin"/>
</dbReference>
<dbReference type="GO" id="GO:0006508">
    <property type="term" value="P:proteolysis"/>
    <property type="evidence" value="ECO:0007669"/>
    <property type="project" value="UniProtKB-KW"/>
</dbReference>
<evidence type="ECO:0000256" key="5">
    <source>
        <dbReference type="ARBA" id="ARBA00022801"/>
    </source>
</evidence>
<evidence type="ECO:0000256" key="4">
    <source>
        <dbReference type="ARBA" id="ARBA00022729"/>
    </source>
</evidence>
<dbReference type="Pfam" id="PF10459">
    <property type="entry name" value="Peptidase_S46"/>
    <property type="match status" value="1"/>
</dbReference>
<keyword evidence="8" id="KW-1185">Reference proteome</keyword>
<dbReference type="STRING" id="1317117.ATO7_14978"/>
<dbReference type="InterPro" id="IPR009003">
    <property type="entry name" value="Peptidase_S1_PA"/>
</dbReference>
<dbReference type="PANTHER" id="PTHR38469:SF1">
    <property type="entry name" value="PERIPLASMIC PEPTIDASE SUBFAMILY S1B"/>
    <property type="match status" value="1"/>
</dbReference>
<reference evidence="7 8" key="1">
    <citation type="submission" date="2013-04" db="EMBL/GenBank/DDBJ databases">
        <title>Oceanococcus atlanticus 22II-S10r2 Genome Sequencing.</title>
        <authorList>
            <person name="Lai Q."/>
            <person name="Li G."/>
            <person name="Shao Z."/>
        </authorList>
    </citation>
    <scope>NUCLEOTIDE SEQUENCE [LARGE SCALE GENOMIC DNA]</scope>
    <source>
        <strain evidence="7 8">22II-S10r2</strain>
    </source>
</reference>
<proteinExistence type="inferred from homology"/>
<organism evidence="7 8">
    <name type="scientific">Oceanococcus atlanticus</name>
    <dbReference type="NCBI Taxonomy" id="1317117"/>
    <lineage>
        <taxon>Bacteria</taxon>
        <taxon>Pseudomonadati</taxon>
        <taxon>Pseudomonadota</taxon>
        <taxon>Gammaproteobacteria</taxon>
        <taxon>Chromatiales</taxon>
        <taxon>Oceanococcaceae</taxon>
        <taxon>Oceanococcus</taxon>
    </lineage>
</organism>
<dbReference type="EMBL" id="AQQV01000004">
    <property type="protein sequence ID" value="ORE85536.1"/>
    <property type="molecule type" value="Genomic_DNA"/>
</dbReference>
<dbReference type="RefSeq" id="WP_083563204.1">
    <property type="nucleotide sequence ID" value="NZ_AQQV01000004.1"/>
</dbReference>
<keyword evidence="2 6" id="KW-0031">Aminopeptidase</keyword>
<evidence type="ECO:0000256" key="3">
    <source>
        <dbReference type="ARBA" id="ARBA00022670"/>
    </source>
</evidence>
<comment type="similarity">
    <text evidence="1 6">Belongs to the peptidase S46 family.</text>
</comment>
<dbReference type="InterPro" id="IPR019500">
    <property type="entry name" value="Pep_S46"/>
</dbReference>
<gene>
    <name evidence="7" type="ORF">ATO7_14978</name>
</gene>
<evidence type="ECO:0000256" key="2">
    <source>
        <dbReference type="ARBA" id="ARBA00022438"/>
    </source>
</evidence>
<keyword evidence="4 6" id="KW-0732">Signal</keyword>
<dbReference type="Gene3D" id="2.40.10.10">
    <property type="entry name" value="Trypsin-like serine proteases"/>
    <property type="match status" value="1"/>
</dbReference>
<dbReference type="OrthoDB" id="9805367at2"/>
<feature type="chain" id="PRO_5023142703" description="Dipeptidyl-peptidase" evidence="6">
    <location>
        <begin position="24"/>
        <end position="691"/>
    </location>
</feature>
<dbReference type="PANTHER" id="PTHR38469">
    <property type="entry name" value="PERIPLASMIC PEPTIDASE SUBFAMILY S1B"/>
    <property type="match status" value="1"/>
</dbReference>
<evidence type="ECO:0000256" key="6">
    <source>
        <dbReference type="RuleBase" id="RU366067"/>
    </source>
</evidence>
<accession>A0A1Y1SAW4</accession>
<comment type="caution">
    <text evidence="7">The sequence shown here is derived from an EMBL/GenBank/DDBJ whole genome shotgun (WGS) entry which is preliminary data.</text>
</comment>
<evidence type="ECO:0000313" key="7">
    <source>
        <dbReference type="EMBL" id="ORE85536.1"/>
    </source>
</evidence>
<evidence type="ECO:0000313" key="8">
    <source>
        <dbReference type="Proteomes" id="UP000192342"/>
    </source>
</evidence>
<protein>
    <recommendedName>
        <fullName evidence="6">Dipeptidyl-peptidase</fullName>
        <ecNumber evidence="6">3.4.14.-</ecNumber>
    </recommendedName>
</protein>
<sequence>MLAKLSRRLLIISAALTAAPGLAEEGLWTLDNLPRKALADGYNFAPDQAWVDKLQRASVRLAGGCSGAFVSNQGLVLTNHHCVSRCIAQLSSRQDNLLEKGFVAHKREDEAICPEIELNQLESITDVTGEVEKPAEGLSDAQAKTARKAAMASLESNCAQGDANQRCDVVSLYEGGRYHLYRYRRYQDVRLVFAPETAIAAFGGDPDNFSFPRYALDMALLRAYRDGQAVEPEAYFSIKPDGAAQDELVFVTGHPGSTQRSYTVAQLTALRDVVLPQRLTYLAELRGVLRQFMRQGSEQTRMAQREYFAIENALKAYRGRHAALSESGFIQAAMAHENALRERVAEHRQLRKTPTPEAWTKIAQAQEVWRDIYTEYSLLESLRGYQSDLLSIARHLVRAAQERSKPNAERLHEYTDAALPQLTQRLFSAAPIHAELEILTLDWSLEKLREQLGPDHPAVVQSLGNQSPRELARSLIENTQLNELAVRKELWDGGAAAIAASNDPLIAFVRRIDSSARAVRARVEREVEAVVEANATLISRARFELDGTNSYPDVTFSLRLSYGQVKGWKEAGQDIFPTTTVGGLIARSTAQPPFALPALWIDRLAEIDLATPFNFVTTHDIIGGNSGSPMLNRQGQLVGLIFDGNLHSLGGAYAYDGRYNRAVAVHPAIMQQALSAVYQAQSLVDELFPAL</sequence>
<dbReference type="SUPFAM" id="SSF50494">
    <property type="entry name" value="Trypsin-like serine proteases"/>
    <property type="match status" value="1"/>
</dbReference>
<dbReference type="GO" id="GO:0008239">
    <property type="term" value="F:dipeptidyl-peptidase activity"/>
    <property type="evidence" value="ECO:0007669"/>
    <property type="project" value="UniProtKB-UniRule"/>
</dbReference>
<dbReference type="GO" id="GO:0070009">
    <property type="term" value="F:serine-type aminopeptidase activity"/>
    <property type="evidence" value="ECO:0007669"/>
    <property type="project" value="UniProtKB-UniRule"/>
</dbReference>
<dbReference type="Proteomes" id="UP000192342">
    <property type="component" value="Unassembled WGS sequence"/>
</dbReference>
<keyword evidence="5 6" id="KW-0378">Hydrolase</keyword>
<name>A0A1Y1SAW4_9GAMM</name>
<evidence type="ECO:0000256" key="1">
    <source>
        <dbReference type="ARBA" id="ARBA00010491"/>
    </source>
</evidence>
<comment type="function">
    <text evidence="6">Catalyzes the removal of dipeptides from the N-terminus of oligopeptides.</text>
</comment>
<dbReference type="GO" id="GO:0043171">
    <property type="term" value="P:peptide catabolic process"/>
    <property type="evidence" value="ECO:0007669"/>
    <property type="project" value="UniProtKB-UniRule"/>
</dbReference>